<proteinExistence type="predicted"/>
<keyword evidence="3" id="KW-0413">Isomerase</keyword>
<dbReference type="InterPro" id="IPR013022">
    <property type="entry name" value="Xyl_isomerase-like_TIM-brl"/>
</dbReference>
<organism evidence="3">
    <name type="scientific">Ignisphaera aggregans</name>
    <dbReference type="NCBI Taxonomy" id="334771"/>
    <lineage>
        <taxon>Archaea</taxon>
        <taxon>Thermoproteota</taxon>
        <taxon>Thermoprotei</taxon>
        <taxon>Desulfurococcales</taxon>
        <taxon>Desulfurococcaceae</taxon>
        <taxon>Ignisphaera</taxon>
    </lineage>
</organism>
<dbReference type="SUPFAM" id="SSF51658">
    <property type="entry name" value="Xylose isomerase-like"/>
    <property type="match status" value="1"/>
</dbReference>
<sequence length="260" mass="29888">MVYYTYSTMLYVSLTPKRAIEALVSDGLRVEVSYNNFVAFGGKAIEDRYIHEILDNVSTISNSVDVVHIPYDEMEPEVALSPNGLARFIKWIDFINKINGKIAVIHPLYAVNRALELNLEFFRYIVREARDRGIAIAIENIIEKHLFGSRPKELIQLISVLDGDVGICLDIGHANINKNIDEFLNTAGRYIKVMHIHDNDGYRDQHKPPTTGTVDWNKIETWIMRTRYNGFIVFEVVCRDNINICRNVVKYIKSLRIANI</sequence>
<dbReference type="Gene3D" id="3.20.20.150">
    <property type="entry name" value="Divalent-metal-dependent TIM barrel enzymes"/>
    <property type="match status" value="1"/>
</dbReference>
<comment type="caution">
    <text evidence="3">The sequence shown here is derived from an EMBL/GenBank/DDBJ whole genome shotgun (WGS) entry which is preliminary data.</text>
</comment>
<dbReference type="AlphaFoldDB" id="A0A7J3MYA6"/>
<reference evidence="3" key="1">
    <citation type="journal article" date="2020" name="mSystems">
        <title>Genome- and Community-Level Interaction Insights into Carbon Utilization and Element Cycling Functions of Hydrothermarchaeota in Hydrothermal Sediment.</title>
        <authorList>
            <person name="Zhou Z."/>
            <person name="Liu Y."/>
            <person name="Xu W."/>
            <person name="Pan J."/>
            <person name="Luo Z.H."/>
            <person name="Li M."/>
        </authorList>
    </citation>
    <scope>NUCLEOTIDE SEQUENCE [LARGE SCALE GENOMIC DNA]</scope>
    <source>
        <strain evidence="2">SpSt-629</strain>
        <strain evidence="3">SpSt-688</strain>
    </source>
</reference>
<protein>
    <submittedName>
        <fullName evidence="3">Sugar phosphate isomerase/epimerase</fullName>
    </submittedName>
</protein>
<dbReference type="EMBL" id="DTDH01000113">
    <property type="protein sequence ID" value="HGT98537.1"/>
    <property type="molecule type" value="Genomic_DNA"/>
</dbReference>
<dbReference type="InterPro" id="IPR050312">
    <property type="entry name" value="IolE/XylAMocC-like"/>
</dbReference>
<dbReference type="PANTHER" id="PTHR12110">
    <property type="entry name" value="HYDROXYPYRUVATE ISOMERASE"/>
    <property type="match status" value="1"/>
</dbReference>
<name>A0A7J3MYA6_9CREN</name>
<accession>A0A7J3MYA6</accession>
<evidence type="ECO:0000259" key="1">
    <source>
        <dbReference type="Pfam" id="PF01261"/>
    </source>
</evidence>
<dbReference type="EMBL" id="DTAU01000142">
    <property type="protein sequence ID" value="HFQ79515.1"/>
    <property type="molecule type" value="Genomic_DNA"/>
</dbReference>
<evidence type="ECO:0000313" key="3">
    <source>
        <dbReference type="EMBL" id="HGT98537.1"/>
    </source>
</evidence>
<feature type="domain" description="Xylose isomerase-like TIM barrel" evidence="1">
    <location>
        <begin position="74"/>
        <end position="241"/>
    </location>
</feature>
<gene>
    <name evidence="2" type="ORF">ENT99_07470</name>
    <name evidence="3" type="ORF">ENU64_03820</name>
</gene>
<evidence type="ECO:0000313" key="2">
    <source>
        <dbReference type="EMBL" id="HFQ79515.1"/>
    </source>
</evidence>
<dbReference type="GO" id="GO:0016853">
    <property type="term" value="F:isomerase activity"/>
    <property type="evidence" value="ECO:0007669"/>
    <property type="project" value="UniProtKB-KW"/>
</dbReference>
<dbReference type="InterPro" id="IPR036237">
    <property type="entry name" value="Xyl_isomerase-like_sf"/>
</dbReference>
<dbReference type="Pfam" id="PF01261">
    <property type="entry name" value="AP_endonuc_2"/>
    <property type="match status" value="1"/>
</dbReference>